<evidence type="ECO:0000313" key="3">
    <source>
        <dbReference type="RefSeq" id="XP_013179093.1"/>
    </source>
</evidence>
<gene>
    <name evidence="3" type="primary">LOC106126153</name>
</gene>
<evidence type="ECO:0000256" key="2">
    <source>
        <dbReference type="SAM" id="SignalP"/>
    </source>
</evidence>
<dbReference type="Proteomes" id="UP000694872">
    <property type="component" value="Unplaced"/>
</dbReference>
<evidence type="ECO:0000256" key="1">
    <source>
        <dbReference type="SAM" id="MobiDB-lite"/>
    </source>
</evidence>
<organism evidence="3">
    <name type="scientific">Papilio xuthus</name>
    <name type="common">Asian swallowtail butterfly</name>
    <dbReference type="NCBI Taxonomy" id="66420"/>
    <lineage>
        <taxon>Eukaryota</taxon>
        <taxon>Metazoa</taxon>
        <taxon>Ecdysozoa</taxon>
        <taxon>Arthropoda</taxon>
        <taxon>Hexapoda</taxon>
        <taxon>Insecta</taxon>
        <taxon>Pterygota</taxon>
        <taxon>Neoptera</taxon>
        <taxon>Endopterygota</taxon>
        <taxon>Lepidoptera</taxon>
        <taxon>Glossata</taxon>
        <taxon>Ditrysia</taxon>
        <taxon>Papilionoidea</taxon>
        <taxon>Papilionidae</taxon>
        <taxon>Papilioninae</taxon>
        <taxon>Papilio</taxon>
    </lineage>
</organism>
<feature type="signal peptide" evidence="2">
    <location>
        <begin position="1"/>
        <end position="21"/>
    </location>
</feature>
<protein>
    <submittedName>
        <fullName evidence="3">Uncharacterized protein LOC106126153</fullName>
    </submittedName>
</protein>
<dbReference type="GeneID" id="106126153"/>
<name>A0AAJ6ZTT1_PAPXU</name>
<dbReference type="AlphaFoldDB" id="A0AAJ6ZTT1"/>
<feature type="compositionally biased region" description="Low complexity" evidence="1">
    <location>
        <begin position="64"/>
        <end position="78"/>
    </location>
</feature>
<proteinExistence type="predicted"/>
<feature type="chain" id="PRO_5042519073" evidence="2">
    <location>
        <begin position="22"/>
        <end position="105"/>
    </location>
</feature>
<accession>A0AAJ6ZTT1</accession>
<keyword evidence="2" id="KW-0732">Signal</keyword>
<feature type="region of interest" description="Disordered" evidence="1">
    <location>
        <begin position="52"/>
        <end position="78"/>
    </location>
</feature>
<dbReference type="KEGG" id="pxu:106126153"/>
<dbReference type="RefSeq" id="XP_013179093.1">
    <property type="nucleotide sequence ID" value="XM_013323639.1"/>
</dbReference>
<reference evidence="3" key="1">
    <citation type="submission" date="2025-08" db="UniProtKB">
        <authorList>
            <consortium name="RefSeq"/>
        </authorList>
    </citation>
    <scope>IDENTIFICATION</scope>
</reference>
<sequence>MFSFLLLHVCGFFINFFSAAGNGIELLPRYVLEEGFKSAIFGSYSYDPLSDKFEKDQGHESQQTDTTTTTDETTTVETTTESKNDTLFKLRHIVRRYSVKSKYIT</sequence>